<dbReference type="FunFam" id="3.90.190.10:FF:000086">
    <property type="entry name" value="Protein tyrosine phosphatase-like protein"/>
    <property type="match status" value="1"/>
</dbReference>
<protein>
    <recommendedName>
        <fullName evidence="2">protein-tyrosine-phosphatase</fullName>
        <ecNumber evidence="2">3.1.3.48</ecNumber>
    </recommendedName>
</protein>
<keyword evidence="13" id="KW-1185">Reference proteome</keyword>
<evidence type="ECO:0000313" key="13">
    <source>
        <dbReference type="Proteomes" id="UP000269721"/>
    </source>
</evidence>
<name>A0A4P9WKJ2_9FUNG</name>
<dbReference type="InterPro" id="IPR020422">
    <property type="entry name" value="TYR_PHOSPHATASE_DUAL_dom"/>
</dbReference>
<evidence type="ECO:0000256" key="1">
    <source>
        <dbReference type="ARBA" id="ARBA00009580"/>
    </source>
</evidence>
<dbReference type="CDD" id="cd14500">
    <property type="entry name" value="PTP-IVa"/>
    <property type="match status" value="1"/>
</dbReference>
<evidence type="ECO:0000256" key="8">
    <source>
        <dbReference type="ARBA" id="ARBA00023289"/>
    </source>
</evidence>
<evidence type="ECO:0000256" key="7">
    <source>
        <dbReference type="ARBA" id="ARBA00023288"/>
    </source>
</evidence>
<dbReference type="SUPFAM" id="SSF52799">
    <property type="entry name" value="(Phosphotyrosine protein) phosphatases II"/>
    <property type="match status" value="1"/>
</dbReference>
<dbReference type="AlphaFoldDB" id="A0A4P9WKJ2"/>
<evidence type="ECO:0000256" key="6">
    <source>
        <dbReference type="ARBA" id="ARBA00023157"/>
    </source>
</evidence>
<evidence type="ECO:0000259" key="11">
    <source>
        <dbReference type="PROSITE" id="PS50056"/>
    </source>
</evidence>
<dbReference type="InterPro" id="IPR003595">
    <property type="entry name" value="Tyr_Pase_cat"/>
</dbReference>
<sequence>PLAKIFSPVTYKNMKFLILDCPTDSTLPTYLEELKARNVTDVVRLCEPTYSRERLEEEGIKVHDTPFTDGGVPPAKVLAEFLALCDERFGGIGVGGKEEEEKKSKTIAIHCVAGLGRAPVLVGVALIEAGMEPLDAVSFIRQRRRGAFNSVQLSYLVDTYKRQWKKSSS</sequence>
<comment type="similarity">
    <text evidence="1">Belongs to the protein-tyrosine phosphatase family.</text>
</comment>
<dbReference type="EMBL" id="KZ994597">
    <property type="protein sequence ID" value="RKO92533.1"/>
    <property type="molecule type" value="Genomic_DNA"/>
</dbReference>
<keyword evidence="5" id="KW-0904">Protein phosphatase</keyword>
<dbReference type="PROSITE" id="PS50056">
    <property type="entry name" value="TYR_PHOSPHATASE_2"/>
    <property type="match status" value="1"/>
</dbReference>
<evidence type="ECO:0000256" key="5">
    <source>
        <dbReference type="ARBA" id="ARBA00022912"/>
    </source>
</evidence>
<reference evidence="13" key="1">
    <citation type="journal article" date="2018" name="Nat. Microbiol.">
        <title>Leveraging single-cell genomics to expand the fungal tree of life.</title>
        <authorList>
            <person name="Ahrendt S.R."/>
            <person name="Quandt C.A."/>
            <person name="Ciobanu D."/>
            <person name="Clum A."/>
            <person name="Salamov A."/>
            <person name="Andreopoulos B."/>
            <person name="Cheng J.F."/>
            <person name="Woyke T."/>
            <person name="Pelin A."/>
            <person name="Henrissat B."/>
            <person name="Reynolds N.K."/>
            <person name="Benny G.L."/>
            <person name="Smith M.E."/>
            <person name="James T.Y."/>
            <person name="Grigoriev I.V."/>
        </authorList>
    </citation>
    <scope>NUCLEOTIDE SEQUENCE [LARGE SCALE GENOMIC DNA]</scope>
</reference>
<evidence type="ECO:0000256" key="4">
    <source>
        <dbReference type="ARBA" id="ARBA00022801"/>
    </source>
</evidence>
<keyword evidence="6" id="KW-1015">Disulfide bond</keyword>
<dbReference type="SMART" id="SM00404">
    <property type="entry name" value="PTPc_motif"/>
    <property type="match status" value="1"/>
</dbReference>
<dbReference type="OrthoDB" id="5632at2759"/>
<keyword evidence="7" id="KW-0449">Lipoprotein</keyword>
<gene>
    <name evidence="12" type="ORF">BDK51DRAFT_11580</name>
</gene>
<feature type="non-terminal residue" evidence="12">
    <location>
        <position position="1"/>
    </location>
</feature>
<dbReference type="InterPro" id="IPR029021">
    <property type="entry name" value="Prot-tyrosine_phosphatase-like"/>
</dbReference>
<evidence type="ECO:0000256" key="3">
    <source>
        <dbReference type="ARBA" id="ARBA00022481"/>
    </source>
</evidence>
<keyword evidence="8" id="KW-0636">Prenylation</keyword>
<keyword evidence="4" id="KW-0378">Hydrolase</keyword>
<organism evidence="12 13">
    <name type="scientific">Blyttiomyces helicus</name>
    <dbReference type="NCBI Taxonomy" id="388810"/>
    <lineage>
        <taxon>Eukaryota</taxon>
        <taxon>Fungi</taxon>
        <taxon>Fungi incertae sedis</taxon>
        <taxon>Chytridiomycota</taxon>
        <taxon>Chytridiomycota incertae sedis</taxon>
        <taxon>Chytridiomycetes</taxon>
        <taxon>Chytridiomycetes incertae sedis</taxon>
        <taxon>Blyttiomyces</taxon>
    </lineage>
</organism>
<accession>A0A4P9WKJ2</accession>
<dbReference type="Gene3D" id="3.90.190.10">
    <property type="entry name" value="Protein tyrosine phosphatase superfamily"/>
    <property type="match status" value="1"/>
</dbReference>
<comment type="catalytic activity">
    <reaction evidence="9">
        <text>O-phospho-L-tyrosyl-[protein] + H2O = L-tyrosyl-[protein] + phosphate</text>
        <dbReference type="Rhea" id="RHEA:10684"/>
        <dbReference type="Rhea" id="RHEA-COMP:10136"/>
        <dbReference type="Rhea" id="RHEA-COMP:20101"/>
        <dbReference type="ChEBI" id="CHEBI:15377"/>
        <dbReference type="ChEBI" id="CHEBI:43474"/>
        <dbReference type="ChEBI" id="CHEBI:46858"/>
        <dbReference type="ChEBI" id="CHEBI:61978"/>
        <dbReference type="EC" id="3.1.3.48"/>
    </reaction>
</comment>
<dbReference type="PANTHER" id="PTHR23339">
    <property type="entry name" value="TYROSINE SPECIFIC PROTEIN PHOSPHATASE AND DUAL SPECIFICITY PROTEIN PHOSPHATASE"/>
    <property type="match status" value="1"/>
</dbReference>
<dbReference type="InterPro" id="IPR000387">
    <property type="entry name" value="Tyr_Pase_dom"/>
</dbReference>
<dbReference type="EC" id="3.1.3.48" evidence="2"/>
<dbReference type="InterPro" id="IPR050561">
    <property type="entry name" value="PTP"/>
</dbReference>
<dbReference type="PROSITE" id="PS50054">
    <property type="entry name" value="TYR_PHOSPHATASE_DUAL"/>
    <property type="match status" value="1"/>
</dbReference>
<evidence type="ECO:0000256" key="9">
    <source>
        <dbReference type="ARBA" id="ARBA00051722"/>
    </source>
</evidence>
<dbReference type="Proteomes" id="UP000269721">
    <property type="component" value="Unassembled WGS sequence"/>
</dbReference>
<feature type="non-terminal residue" evidence="12">
    <location>
        <position position="169"/>
    </location>
</feature>
<dbReference type="GO" id="GO:0004725">
    <property type="term" value="F:protein tyrosine phosphatase activity"/>
    <property type="evidence" value="ECO:0007669"/>
    <property type="project" value="UniProtKB-EC"/>
</dbReference>
<evidence type="ECO:0000256" key="2">
    <source>
        <dbReference type="ARBA" id="ARBA00013064"/>
    </source>
</evidence>
<keyword evidence="3" id="KW-0488">Methylation</keyword>
<feature type="domain" description="Tyrosine specific protein phosphatases" evidence="11">
    <location>
        <begin position="79"/>
        <end position="155"/>
    </location>
</feature>
<feature type="domain" description="Tyrosine-protein phosphatase" evidence="10">
    <location>
        <begin position="7"/>
        <end position="168"/>
    </location>
</feature>
<evidence type="ECO:0000313" key="12">
    <source>
        <dbReference type="EMBL" id="RKO92533.1"/>
    </source>
</evidence>
<dbReference type="GO" id="GO:0005737">
    <property type="term" value="C:cytoplasm"/>
    <property type="evidence" value="ECO:0007669"/>
    <property type="project" value="UniProtKB-ARBA"/>
</dbReference>
<evidence type="ECO:0000259" key="10">
    <source>
        <dbReference type="PROSITE" id="PS50054"/>
    </source>
</evidence>
<proteinExistence type="inferred from homology"/>